<accession>A0A0F9GAS1</accession>
<comment type="caution">
    <text evidence="1">The sequence shown here is derived from an EMBL/GenBank/DDBJ whole genome shotgun (WGS) entry which is preliminary data.</text>
</comment>
<name>A0A0F9GAS1_9ZZZZ</name>
<dbReference type="AlphaFoldDB" id="A0A0F9GAS1"/>
<gene>
    <name evidence="1" type="ORF">LCGC14_1850690</name>
</gene>
<proteinExistence type="predicted"/>
<protein>
    <submittedName>
        <fullName evidence="1">Uncharacterized protein</fullName>
    </submittedName>
</protein>
<sequence length="67" mass="8050">MMEYKLVERDVAHELSEWDLDQLGLHGWILSAIHPSTKEVVVEYNVSVTDDVLVYHFYRPKQRMIYR</sequence>
<organism evidence="1">
    <name type="scientific">marine sediment metagenome</name>
    <dbReference type="NCBI Taxonomy" id="412755"/>
    <lineage>
        <taxon>unclassified sequences</taxon>
        <taxon>metagenomes</taxon>
        <taxon>ecological metagenomes</taxon>
    </lineage>
</organism>
<reference evidence="1" key="1">
    <citation type="journal article" date="2015" name="Nature">
        <title>Complex archaea that bridge the gap between prokaryotes and eukaryotes.</title>
        <authorList>
            <person name="Spang A."/>
            <person name="Saw J.H."/>
            <person name="Jorgensen S.L."/>
            <person name="Zaremba-Niedzwiedzka K."/>
            <person name="Martijn J."/>
            <person name="Lind A.E."/>
            <person name="van Eijk R."/>
            <person name="Schleper C."/>
            <person name="Guy L."/>
            <person name="Ettema T.J."/>
        </authorList>
    </citation>
    <scope>NUCLEOTIDE SEQUENCE</scope>
</reference>
<evidence type="ECO:0000313" key="1">
    <source>
        <dbReference type="EMBL" id="KKL95828.1"/>
    </source>
</evidence>
<dbReference type="EMBL" id="LAZR01018587">
    <property type="protein sequence ID" value="KKL95828.1"/>
    <property type="molecule type" value="Genomic_DNA"/>
</dbReference>